<dbReference type="Proteomes" id="UP000004105">
    <property type="component" value="Unassembled WGS sequence"/>
</dbReference>
<evidence type="ECO:0000313" key="2">
    <source>
        <dbReference type="EMBL" id="EGF08988.1"/>
    </source>
</evidence>
<proteinExistence type="predicted"/>
<dbReference type="HOGENOM" id="CLU_3063795_0_0_4"/>
<dbReference type="AlphaFoldDB" id="F2BFB6"/>
<feature type="region of interest" description="Disordered" evidence="1">
    <location>
        <begin position="1"/>
        <end position="36"/>
    </location>
</feature>
<organism evidence="2 3">
    <name type="scientific">Neisseria bacilliformis ATCC BAA-1200</name>
    <dbReference type="NCBI Taxonomy" id="888742"/>
    <lineage>
        <taxon>Bacteria</taxon>
        <taxon>Pseudomonadati</taxon>
        <taxon>Pseudomonadota</taxon>
        <taxon>Betaproteobacteria</taxon>
        <taxon>Neisseriales</taxon>
        <taxon>Neisseriaceae</taxon>
        <taxon>Neisseria</taxon>
    </lineage>
</organism>
<gene>
    <name evidence="2" type="ORF">HMPREF9123_2423</name>
</gene>
<reference evidence="2 3" key="1">
    <citation type="submission" date="2011-02" db="EMBL/GenBank/DDBJ databases">
        <authorList>
            <person name="Muzny D."/>
            <person name="Qin X."/>
            <person name="Deng J."/>
            <person name="Jiang H."/>
            <person name="Liu Y."/>
            <person name="Qu J."/>
            <person name="Song X.-Z."/>
            <person name="Zhang L."/>
            <person name="Thornton R."/>
            <person name="Coyle M."/>
            <person name="Francisco L."/>
            <person name="Jackson L."/>
            <person name="Javaid M."/>
            <person name="Korchina V."/>
            <person name="Kovar C."/>
            <person name="Mata R."/>
            <person name="Mathew T."/>
            <person name="Ngo R."/>
            <person name="Nguyen L."/>
            <person name="Nguyen N."/>
            <person name="Okwuonu G."/>
            <person name="Ongeri F."/>
            <person name="Pham C."/>
            <person name="Simmons D."/>
            <person name="Wilczek-Boney K."/>
            <person name="Hale W."/>
            <person name="Jakkamsetti A."/>
            <person name="Pham P."/>
            <person name="Ruth R."/>
            <person name="San Lucas F."/>
            <person name="Warren J."/>
            <person name="Zhang J."/>
            <person name="Zhao Z."/>
            <person name="Zhou C."/>
            <person name="Zhu D."/>
            <person name="Lee S."/>
            <person name="Bess C."/>
            <person name="Blankenburg K."/>
            <person name="Forbes L."/>
            <person name="Fu Q."/>
            <person name="Gubbala S."/>
            <person name="Hirani K."/>
            <person name="Jayaseelan J.C."/>
            <person name="Lara F."/>
            <person name="Munidasa M."/>
            <person name="Palculict T."/>
            <person name="Patil S."/>
            <person name="Pu L.-L."/>
            <person name="Saada N."/>
            <person name="Tang L."/>
            <person name="Weissenberger G."/>
            <person name="Zhu Y."/>
            <person name="Hemphill L."/>
            <person name="Shang Y."/>
            <person name="Youmans B."/>
            <person name="Ayvaz T."/>
            <person name="Ross M."/>
            <person name="Santibanez J."/>
            <person name="Aqrawi P."/>
            <person name="Gross S."/>
            <person name="Joshi V."/>
            <person name="Fowler G."/>
            <person name="Nazareth L."/>
            <person name="Reid J."/>
            <person name="Worley K."/>
            <person name="Petrosino J."/>
            <person name="Highlander S."/>
            <person name="Gibbs R."/>
        </authorList>
    </citation>
    <scope>NUCLEOTIDE SEQUENCE [LARGE SCALE GENOMIC DNA]</scope>
    <source>
        <strain evidence="2 3">ATCC BAA-1200</strain>
    </source>
</reference>
<evidence type="ECO:0000256" key="1">
    <source>
        <dbReference type="SAM" id="MobiDB-lite"/>
    </source>
</evidence>
<name>F2BFB6_9NEIS</name>
<protein>
    <submittedName>
        <fullName evidence="2">Uncharacterized protein</fullName>
    </submittedName>
</protein>
<dbReference type="EMBL" id="AFAY01000048">
    <property type="protein sequence ID" value="EGF08988.1"/>
    <property type="molecule type" value="Genomic_DNA"/>
</dbReference>
<accession>F2BFB6</accession>
<keyword evidence="3" id="KW-1185">Reference proteome</keyword>
<sequence length="53" mass="5773">MKHTAKRPSEKHFSDGLSVFSAPPAAPQARNPFFGISNKKGATTRCKPYAARL</sequence>
<comment type="caution">
    <text evidence="2">The sequence shown here is derived from an EMBL/GenBank/DDBJ whole genome shotgun (WGS) entry which is preliminary data.</text>
</comment>
<evidence type="ECO:0000313" key="3">
    <source>
        <dbReference type="Proteomes" id="UP000004105"/>
    </source>
</evidence>